<evidence type="ECO:0000313" key="13">
    <source>
        <dbReference type="Ensembl" id="ENSAMXP00005048029.1"/>
    </source>
</evidence>
<dbReference type="AlphaFoldDB" id="A0A8B9L6Y1"/>
<feature type="region of interest" description="Disordered" evidence="11">
    <location>
        <begin position="631"/>
        <end position="659"/>
    </location>
</feature>
<dbReference type="PROSITE" id="PS00126">
    <property type="entry name" value="PDEASE_I_1"/>
    <property type="match status" value="1"/>
</dbReference>
<evidence type="ECO:0000259" key="12">
    <source>
        <dbReference type="PROSITE" id="PS51845"/>
    </source>
</evidence>
<dbReference type="InterPro" id="IPR023174">
    <property type="entry name" value="PDEase_CS"/>
</dbReference>
<evidence type="ECO:0000256" key="6">
    <source>
        <dbReference type="ARBA" id="ARBA00033681"/>
    </source>
</evidence>
<feature type="domain" description="PDEase" evidence="12">
    <location>
        <begin position="268"/>
        <end position="597"/>
    </location>
</feature>
<dbReference type="FunFam" id="1.10.1300.10:FF:000001">
    <property type="entry name" value="Phosphodiesterase"/>
    <property type="match status" value="1"/>
</dbReference>
<feature type="binding site" evidence="9">
    <location>
        <position position="385"/>
    </location>
    <ligand>
        <name>Zn(2+)</name>
        <dbReference type="ChEBI" id="CHEBI:29105"/>
        <label>2</label>
    </ligand>
</feature>
<proteinExistence type="inferred from homology"/>
<dbReference type="Ensembl" id="ENSAMXT00005052114.1">
    <property type="protein sequence ID" value="ENSAMXP00005048029.1"/>
    <property type="gene ID" value="ENSAMXG00005021800.1"/>
</dbReference>
<evidence type="ECO:0000256" key="1">
    <source>
        <dbReference type="ARBA" id="ARBA00004703"/>
    </source>
</evidence>
<feature type="binding site" evidence="8">
    <location>
        <position position="502"/>
    </location>
    <ligand>
        <name>AMP</name>
        <dbReference type="ChEBI" id="CHEBI:456215"/>
    </ligand>
</feature>
<evidence type="ECO:0000256" key="8">
    <source>
        <dbReference type="PIRSR" id="PIRSR623088-2"/>
    </source>
</evidence>
<evidence type="ECO:0000256" key="4">
    <source>
        <dbReference type="ARBA" id="ARBA00022801"/>
    </source>
</evidence>
<keyword evidence="3 9" id="KW-0479">Metal-binding</keyword>
<dbReference type="InterPro" id="IPR023088">
    <property type="entry name" value="PDEase"/>
</dbReference>
<comment type="catalytic activity">
    <reaction evidence="6">
        <text>3',5'-cyclic AMP + H2O = AMP + H(+)</text>
        <dbReference type="Rhea" id="RHEA:25277"/>
        <dbReference type="ChEBI" id="CHEBI:15377"/>
        <dbReference type="ChEBI" id="CHEBI:15378"/>
        <dbReference type="ChEBI" id="CHEBI:58165"/>
        <dbReference type="ChEBI" id="CHEBI:456215"/>
        <dbReference type="EC" id="3.1.4.53"/>
    </reaction>
    <physiologicalReaction direction="left-to-right" evidence="6">
        <dbReference type="Rhea" id="RHEA:25278"/>
    </physiologicalReaction>
</comment>
<keyword evidence="5" id="KW-0114">cAMP</keyword>
<dbReference type="UniPathway" id="UPA00762">
    <property type="reaction ID" value="UER00747"/>
</dbReference>
<dbReference type="InterPro" id="IPR003607">
    <property type="entry name" value="HD/PDEase_dom"/>
</dbReference>
<dbReference type="PRINTS" id="PR00387">
    <property type="entry name" value="PDIESTERASE1"/>
</dbReference>
<dbReference type="GO" id="GO:0004115">
    <property type="term" value="F:3',5'-cyclic-AMP phosphodiesterase activity"/>
    <property type="evidence" value="ECO:0007669"/>
    <property type="project" value="UniProtKB-EC"/>
</dbReference>
<dbReference type="Pfam" id="PF00233">
    <property type="entry name" value="PDEase_I"/>
    <property type="match status" value="1"/>
</dbReference>
<dbReference type="GO" id="GO:0046872">
    <property type="term" value="F:metal ion binding"/>
    <property type="evidence" value="ECO:0007669"/>
    <property type="project" value="UniProtKB-KW"/>
</dbReference>
<feature type="binding site" evidence="8">
    <location>
        <position position="553"/>
    </location>
    <ligand>
        <name>AMP</name>
        <dbReference type="ChEBI" id="CHEBI:456215"/>
    </ligand>
</feature>
<sequence length="659" mass="74595">LTANENPKISVSCCKILRENLNQGIRVWRKSGETHSPNCSRSSVEFLHLEVENGPSVGCSPLDLQLSPGSGLVLHPSMAGQRRESFLYRSDSDYDLSPKSTSRNSSIVGELHGEDLIVTPFAQVNHWCPSGARPPPPAPDCISLCLYPDESYQKLAVETMEELDWCLDQLETIQTYRSVSDMASNKFKRMLNRELTHLSEMSRSGNQVSEFISTTFLDKHNELEIPSPTHKSRERKRRQPGHHHHHGVRKVTHGPGISSSCSVARFGVKTDLEDLLAKDLEDINKWGLNIFRIADHSHQRPLTCVMYAIFQERDLMKTFKIPLDTFVTYMMTLEDHYHSDVAYHNSLHAADVAQSTHSLLSTPALDAVFTDLEILAAIFAAAIHDVDHPGVSNQFLINTNSELALMYNDESVLENHHLAVGFKLLQGENCDIFQNLSKKQRRTLRSMVIDMVLATDMSKHMSLLADLKTMVETKKVTSSGVLLLDNYTDRIQVLRNMVHCADLSNPTKPLDLYRQWTDRIMEEFFHQGDRERERGMEISPMCDKHTASVEKSQVGFIDYIVHPLWETWADLVHPDAQDILDTLEENRNWYHSMIPQSPSPPFFETEGDGGDKFQFELTLDGDEGEDATVHERVHHKRPSETACVELVSQDPSSSSPAET</sequence>
<feature type="binding site" evidence="8">
    <location>
        <position position="385"/>
    </location>
    <ligand>
        <name>AMP</name>
        <dbReference type="ChEBI" id="CHEBI:456215"/>
    </ligand>
</feature>
<feature type="compositionally biased region" description="Basic residues" evidence="11">
    <location>
        <begin position="230"/>
        <end position="252"/>
    </location>
</feature>
<feature type="compositionally biased region" description="Polar residues" evidence="11">
    <location>
        <begin position="649"/>
        <end position="659"/>
    </location>
</feature>
<dbReference type="SMART" id="SM00471">
    <property type="entry name" value="HDc"/>
    <property type="match status" value="1"/>
</dbReference>
<comment type="similarity">
    <text evidence="2">Belongs to the cyclic nucleotide phosphodiesterase family. PDE4 subfamily.</text>
</comment>
<name>A0A8B9L6Y1_ASTMX</name>
<dbReference type="InterPro" id="IPR040844">
    <property type="entry name" value="PDE4_UCR"/>
</dbReference>
<comment type="pathway">
    <text evidence="1">Purine metabolism; 3',5'-cyclic AMP degradation; AMP from 3',5'-cyclic AMP: step 1/1.</text>
</comment>
<dbReference type="CDD" id="cd00077">
    <property type="entry name" value="HDc"/>
    <property type="match status" value="1"/>
</dbReference>
<feature type="binding site" evidence="8">
    <location>
        <begin position="344"/>
        <end position="348"/>
    </location>
    <ligand>
        <name>AMP</name>
        <dbReference type="ChEBI" id="CHEBI:456215"/>
    </ligand>
</feature>
<protein>
    <recommendedName>
        <fullName evidence="10">Phosphodiesterase</fullName>
        <ecNumber evidence="10">3.1.4.-</ecNumber>
    </recommendedName>
</protein>
<evidence type="ECO:0000256" key="9">
    <source>
        <dbReference type="PIRSR" id="PIRSR623088-3"/>
    </source>
</evidence>
<feature type="region of interest" description="Disordered" evidence="11">
    <location>
        <begin position="222"/>
        <end position="256"/>
    </location>
</feature>
<dbReference type="SUPFAM" id="SSF109604">
    <property type="entry name" value="HD-domain/PDEase-like"/>
    <property type="match status" value="1"/>
</dbReference>
<dbReference type="GO" id="GO:0007165">
    <property type="term" value="P:signal transduction"/>
    <property type="evidence" value="ECO:0007669"/>
    <property type="project" value="InterPro"/>
</dbReference>
<feature type="binding site" evidence="9">
    <location>
        <position position="384"/>
    </location>
    <ligand>
        <name>Zn(2+)</name>
        <dbReference type="ChEBI" id="CHEBI:29105"/>
        <label>1</label>
    </ligand>
</feature>
<dbReference type="InterPro" id="IPR002073">
    <property type="entry name" value="PDEase_catalytic_dom"/>
</dbReference>
<evidence type="ECO:0000256" key="7">
    <source>
        <dbReference type="PIRSR" id="PIRSR623088-1"/>
    </source>
</evidence>
<evidence type="ECO:0000256" key="2">
    <source>
        <dbReference type="ARBA" id="ARBA00009517"/>
    </source>
</evidence>
<evidence type="ECO:0000256" key="5">
    <source>
        <dbReference type="ARBA" id="ARBA00023149"/>
    </source>
</evidence>
<organism evidence="13 14">
    <name type="scientific">Astyanax mexicanus</name>
    <name type="common">Blind cave fish</name>
    <name type="synonym">Astyanax fasciatus mexicanus</name>
    <dbReference type="NCBI Taxonomy" id="7994"/>
    <lineage>
        <taxon>Eukaryota</taxon>
        <taxon>Metazoa</taxon>
        <taxon>Chordata</taxon>
        <taxon>Craniata</taxon>
        <taxon>Vertebrata</taxon>
        <taxon>Euteleostomi</taxon>
        <taxon>Actinopterygii</taxon>
        <taxon>Neopterygii</taxon>
        <taxon>Teleostei</taxon>
        <taxon>Ostariophysi</taxon>
        <taxon>Characiformes</taxon>
        <taxon>Characoidei</taxon>
        <taxon>Acestrorhamphidae</taxon>
        <taxon>Acestrorhamphinae</taxon>
        <taxon>Astyanax</taxon>
    </lineage>
</organism>
<reference evidence="13" key="1">
    <citation type="submission" date="2025-08" db="UniProtKB">
        <authorList>
            <consortium name="Ensembl"/>
        </authorList>
    </citation>
    <scope>IDENTIFICATION</scope>
</reference>
<keyword evidence="4 10" id="KW-0378">Hydrolase</keyword>
<dbReference type="PANTHER" id="PTHR11347">
    <property type="entry name" value="CYCLIC NUCLEOTIDE PHOSPHODIESTERASE"/>
    <property type="match status" value="1"/>
</dbReference>
<dbReference type="Gene3D" id="1.10.1300.10">
    <property type="entry name" value="3'5'-cyclic nucleotide phosphodiesterase, catalytic domain"/>
    <property type="match status" value="1"/>
</dbReference>
<feature type="active site" description="Proton donor" evidence="7">
    <location>
        <position position="344"/>
    </location>
</feature>
<dbReference type="GO" id="GO:0006198">
    <property type="term" value="P:cAMP catabolic process"/>
    <property type="evidence" value="ECO:0007669"/>
    <property type="project" value="UniProtKB-UniPathway"/>
</dbReference>
<evidence type="ECO:0000256" key="11">
    <source>
        <dbReference type="SAM" id="MobiDB-lite"/>
    </source>
</evidence>
<feature type="binding site" evidence="9">
    <location>
        <position position="502"/>
    </location>
    <ligand>
        <name>Zn(2+)</name>
        <dbReference type="ChEBI" id="CHEBI:29105"/>
        <label>1</label>
    </ligand>
</feature>
<evidence type="ECO:0000256" key="3">
    <source>
        <dbReference type="ARBA" id="ARBA00022723"/>
    </source>
</evidence>
<dbReference type="Proteomes" id="UP000694621">
    <property type="component" value="Unplaced"/>
</dbReference>
<dbReference type="EC" id="3.1.4.-" evidence="10"/>
<dbReference type="InterPro" id="IPR036971">
    <property type="entry name" value="PDEase_catalytic_dom_sf"/>
</dbReference>
<feature type="binding site" evidence="9">
    <location>
        <position position="385"/>
    </location>
    <ligand>
        <name>Zn(2+)</name>
        <dbReference type="ChEBI" id="CHEBI:29105"/>
        <label>1</label>
    </ligand>
</feature>
<dbReference type="PROSITE" id="PS51845">
    <property type="entry name" value="PDEASE_I_2"/>
    <property type="match status" value="1"/>
</dbReference>
<dbReference type="Pfam" id="PF18100">
    <property type="entry name" value="PDE4_UCR"/>
    <property type="match status" value="1"/>
</dbReference>
<feature type="binding site" evidence="9">
    <location>
        <position position="348"/>
    </location>
    <ligand>
        <name>Zn(2+)</name>
        <dbReference type="ChEBI" id="CHEBI:29105"/>
        <label>1</label>
    </ligand>
</feature>
<comment type="cofactor">
    <cofactor evidence="10">
        <name>a divalent metal cation</name>
        <dbReference type="ChEBI" id="CHEBI:60240"/>
    </cofactor>
    <text evidence="10">Binds 2 divalent metal cations per subunit. Site 1 may preferentially bind zinc ions, while site 2 has a preference for magnesium and/or manganese ions.</text>
</comment>
<accession>A0A8B9L6Y1</accession>
<evidence type="ECO:0000313" key="14">
    <source>
        <dbReference type="Proteomes" id="UP000694621"/>
    </source>
</evidence>
<evidence type="ECO:0000256" key="10">
    <source>
        <dbReference type="RuleBase" id="RU363067"/>
    </source>
</evidence>